<dbReference type="STRING" id="697581.TCARB_1134"/>
<proteinExistence type="predicted"/>
<dbReference type="PANTHER" id="PTHR34237:SF4">
    <property type="entry name" value="PAREP1 FAMILY PROTEIN"/>
    <property type="match status" value="1"/>
</dbReference>
<dbReference type="KEGG" id="tcb:TCARB_1134"/>
<dbReference type="Pfam" id="PF05942">
    <property type="entry name" value="PaREP1"/>
    <property type="match status" value="1"/>
</dbReference>
<evidence type="ECO:0000313" key="2">
    <source>
        <dbReference type="Proteomes" id="UP000266720"/>
    </source>
</evidence>
<dbReference type="InterPro" id="IPR010268">
    <property type="entry name" value="PaREP1"/>
</dbReference>
<accession>A0A3G1A5S1</accession>
<dbReference type="Gene3D" id="1.20.120.330">
    <property type="entry name" value="Nucleotidyltransferases domain 2"/>
    <property type="match status" value="1"/>
</dbReference>
<dbReference type="GeneID" id="16572702"/>
<dbReference type="GeneID" id="25406545"/>
<gene>
    <name evidence="1" type="ORF">TCARB_1134</name>
</gene>
<sequence length="167" mass="19674">MQKTVYIPEKILREIEKRGLNITDLIFSTLKTDPEVALEARLEMAENYLREAEEYISKNDPIQASEKLYKAVEESIKTLAQLFDTPEYQTATKEGRWWTQLLGKAARRLSRLLDEPRLEYVWAIAYDIHVWGFHEAKYSTEDIRGNLDHAKWLLNYVKEILSKNKKP</sequence>
<organism evidence="1 2">
    <name type="scientific">Thermofilum adornatum 1505</name>
    <dbReference type="NCBI Taxonomy" id="697581"/>
    <lineage>
        <taxon>Archaea</taxon>
        <taxon>Thermoproteota</taxon>
        <taxon>Thermoprotei</taxon>
        <taxon>Thermofilales</taxon>
        <taxon>Thermofilaceae</taxon>
        <taxon>Thermofilum</taxon>
    </lineage>
</organism>
<name>A0A3G1A5S1_9CREN</name>
<dbReference type="AlphaFoldDB" id="A0A3G1A5S1"/>
<dbReference type="Proteomes" id="UP000266720">
    <property type="component" value="Chromosome"/>
</dbReference>
<reference evidence="2" key="1">
    <citation type="book" date="2010" name="EXTREMOPHILES" publisher="0:0-0">
        <title>Complete genome sequences of ten hyperthermophilic archaea reveal their metabolic capabilities and possible ecological roles.</title>
        <editorList>
            <person name="?"/>
        </editorList>
        <authorList>
            <person name="Ravin N.V."/>
            <person name="Mardanov A.V."/>
            <person name="Bonch-Osmolovskaya E.A."/>
            <person name="Skryabin K.G."/>
        </authorList>
    </citation>
    <scope>NUCLEOTIDE SEQUENCE [LARGE SCALE GENOMIC DNA]</scope>
    <source>
        <strain evidence="2">1505</strain>
    </source>
</reference>
<dbReference type="PANTHER" id="PTHR34237">
    <property type="entry name" value="PAREP8-RELATED"/>
    <property type="match status" value="1"/>
</dbReference>
<dbReference type="EMBL" id="CP007493">
    <property type="protein sequence ID" value="AJB42182.1"/>
    <property type="molecule type" value="Genomic_DNA"/>
</dbReference>
<protein>
    <submittedName>
        <fullName evidence="1">PaREP8 domain-containing protein</fullName>
    </submittedName>
</protein>
<evidence type="ECO:0000313" key="1">
    <source>
        <dbReference type="EMBL" id="AJB42182.1"/>
    </source>
</evidence>
<dbReference type="RefSeq" id="WP_020961750.1">
    <property type="nucleotide sequence ID" value="NZ_CP007493.1"/>
</dbReference>